<keyword evidence="2" id="KW-1133">Transmembrane helix</keyword>
<feature type="transmembrane region" description="Helical" evidence="2">
    <location>
        <begin position="458"/>
        <end position="479"/>
    </location>
</feature>
<feature type="coiled-coil region" evidence="1">
    <location>
        <begin position="608"/>
        <end position="635"/>
    </location>
</feature>
<dbReference type="OrthoDB" id="1414895at2"/>
<keyword evidence="2" id="KW-0472">Membrane</keyword>
<gene>
    <name evidence="4" type="ORF">SAMN05421827_109151</name>
</gene>
<dbReference type="AlphaFoldDB" id="A0A1G7W8R2"/>
<dbReference type="RefSeq" id="WP_090500602.1">
    <property type="nucleotide sequence ID" value="NZ_FNCH01000009.1"/>
</dbReference>
<evidence type="ECO:0000256" key="1">
    <source>
        <dbReference type="SAM" id="Coils"/>
    </source>
</evidence>
<keyword evidence="2" id="KW-0812">Transmembrane</keyword>
<evidence type="ECO:0000313" key="4">
    <source>
        <dbReference type="EMBL" id="SDG68395.1"/>
    </source>
</evidence>
<keyword evidence="5" id="KW-1185">Reference proteome</keyword>
<organism evidence="4 5">
    <name type="scientific">Pedobacter terrae</name>
    <dbReference type="NCBI Taxonomy" id="405671"/>
    <lineage>
        <taxon>Bacteria</taxon>
        <taxon>Pseudomonadati</taxon>
        <taxon>Bacteroidota</taxon>
        <taxon>Sphingobacteriia</taxon>
        <taxon>Sphingobacteriales</taxon>
        <taxon>Sphingobacteriaceae</taxon>
        <taxon>Pedobacter</taxon>
    </lineage>
</organism>
<feature type="coiled-coil region" evidence="1">
    <location>
        <begin position="882"/>
        <end position="916"/>
    </location>
</feature>
<feature type="transmembrane region" description="Helical" evidence="2">
    <location>
        <begin position="500"/>
        <end position="521"/>
    </location>
</feature>
<evidence type="ECO:0000313" key="5">
    <source>
        <dbReference type="Proteomes" id="UP000199643"/>
    </source>
</evidence>
<name>A0A1G7W8R2_9SPHI</name>
<keyword evidence="1" id="KW-0175">Coiled coil</keyword>
<evidence type="ECO:0000256" key="2">
    <source>
        <dbReference type="SAM" id="Phobius"/>
    </source>
</evidence>
<reference evidence="5" key="1">
    <citation type="submission" date="2016-10" db="EMBL/GenBank/DDBJ databases">
        <authorList>
            <person name="Varghese N."/>
            <person name="Submissions S."/>
        </authorList>
    </citation>
    <scope>NUCLEOTIDE SEQUENCE [LARGE SCALE GENOMIC DNA]</scope>
    <source>
        <strain evidence="5">DSM 17933</strain>
    </source>
</reference>
<evidence type="ECO:0000259" key="3">
    <source>
        <dbReference type="Pfam" id="PF10145"/>
    </source>
</evidence>
<dbReference type="Pfam" id="PF10145">
    <property type="entry name" value="PhageMin_Tail"/>
    <property type="match status" value="1"/>
</dbReference>
<dbReference type="InterPro" id="IPR010090">
    <property type="entry name" value="Phage_tape_meas"/>
</dbReference>
<accession>A0A1G7W8R2</accession>
<feature type="coiled-coil region" evidence="1">
    <location>
        <begin position="746"/>
        <end position="807"/>
    </location>
</feature>
<sequence>MATAVPKSIKASLYIDGKPAENSIKNLTQVTKQLERELNGLTVGTAEWQRKMEQLHASRQHLRNIRNEVNEVGGAFAQIRQELGKVGSLAAGYLGFQFITAQFQNIISSNAKLSDSLADLRRVTGLTEAGVLNLDASLGKLDTRTSKSGLREIAIIAGKLGVAKSQILDFVQATDKLVVALGDELGNADQITTTLGKILNVFDGEVTGDNITRLGNAMVKLANDGVASAGFISDFTQRVSGIAKTAGLSLPATLAFGAGIEELGGRSESAATAMQKLLLSISSDTPKAAKIAGVSLKDFTALLGKAPEEALLKYTRGLVANKNAFSDVTKSLDDAGEEGARTIETITKLGQNFDFFSGKIKDATTAIGEYDDINEAFTLKNQTLGAQVDKLGKDFNSLASNQTLVSFLSEVVLMAASAVKWLKANSEAIGTVIKSALVITAAWLGYRAATLVATIQTTLLSAAMAVGRTVALLYALAMAKLTGDTGRAAAAQRLLGLSMAANPVGAILAIISALTAAYVLFARETSAAAIIQTNLNNVKEAAAKKMVDEKSTIETLVKAIKTENLTRSEKLAAVNKLRDIMPAYLKQYSDEEILAGKAVGAINKYINALEKKSLAEAAQERIKELQKENIALAAADGSEGSGFFGAINEGFQAVYGAVGYKGGVTRLRNGIKENNNKQIQTNKASIAEIQNLYGADIFKNAIEETSPTTTGGVVPGKPDKKTENAAKAATKKALSEFESLDDDYKKLRLQRLNDQLSANEKEVKQEADKYDALIKKEQDFLKQLEANRKLKLTAEQKKENKEQEQKTNTNILQIQVDREKAVSDLRVRQETEMNRQISELRTRLADVHETEIKKQQDQINKFYDDQEVKSAGNQNALNKLKIERSKELSAAELREKERLEKEKVAIESEYDSLSGSKPAARLAKINKQYDDEITALKTKFSQELQATKEFQDALKLIEKNRRKEIEVETKATEEDKKNFILDSTQKAADGVFDIMGNNRAAETDRKIKALDRERDAELSKANLTEDQKTKINERYDAKVKEAKEKAWKADQAAALAQVVVNGAIAVSKVMAQTGILSPFAIPAIIAGAALQSAIILAQPMPEFAQGGFSDSDPAGYVGQPTVFKKSASGRSFMAGEAGKEWIAPNWMVKSPRYANVIGMLEAARQDKRAYAAGGFNGNATSTTSNPVYSEPSTTRLDRLEILFGEFVSEQRRFNSLPIVNEWKAMEDYNRKLQNDRSAQTG</sequence>
<protein>
    <submittedName>
        <fullName evidence="4">Phage tail tape measure protein, TP901 family, core region</fullName>
    </submittedName>
</protein>
<proteinExistence type="predicted"/>
<dbReference type="Proteomes" id="UP000199643">
    <property type="component" value="Unassembled WGS sequence"/>
</dbReference>
<dbReference type="STRING" id="405671.SAMN05421827_109151"/>
<dbReference type="NCBIfam" id="TIGR01760">
    <property type="entry name" value="tape_meas_TP901"/>
    <property type="match status" value="1"/>
</dbReference>
<feature type="domain" description="Phage tail tape measure protein" evidence="3">
    <location>
        <begin position="138"/>
        <end position="312"/>
    </location>
</feature>
<dbReference type="EMBL" id="FNCH01000009">
    <property type="protein sequence ID" value="SDG68395.1"/>
    <property type="molecule type" value="Genomic_DNA"/>
</dbReference>